<reference evidence="1" key="1">
    <citation type="submission" date="2014-09" db="EMBL/GenBank/DDBJ databases">
        <authorList>
            <person name="Magalhaes I.L.F."/>
            <person name="Oliveira U."/>
            <person name="Santos F.R."/>
            <person name="Vidigal T.H.D.A."/>
            <person name="Brescovit A.D."/>
            <person name="Santos A.J."/>
        </authorList>
    </citation>
    <scope>NUCLEOTIDE SEQUENCE</scope>
    <source>
        <tissue evidence="1">Shoot tissue taken approximately 20 cm above the soil surface</tissue>
    </source>
</reference>
<sequence>MASRKSCSASRTRPSRQNSDIKVLNVTTSGSHPLANICFRTTIACNTDRHLQNASITAL</sequence>
<protein>
    <submittedName>
        <fullName evidence="1">Uncharacterized protein</fullName>
    </submittedName>
</protein>
<dbReference type="EMBL" id="GBRH01165283">
    <property type="protein sequence ID" value="JAE32613.1"/>
    <property type="molecule type" value="Transcribed_RNA"/>
</dbReference>
<accession>A0A0A9HIC2</accession>
<reference evidence="1" key="2">
    <citation type="journal article" date="2015" name="Data Brief">
        <title>Shoot transcriptome of the giant reed, Arundo donax.</title>
        <authorList>
            <person name="Barrero R.A."/>
            <person name="Guerrero F.D."/>
            <person name="Moolhuijzen P."/>
            <person name="Goolsby J.A."/>
            <person name="Tidwell J."/>
            <person name="Bellgard S.E."/>
            <person name="Bellgard M.I."/>
        </authorList>
    </citation>
    <scope>NUCLEOTIDE SEQUENCE</scope>
    <source>
        <tissue evidence="1">Shoot tissue taken approximately 20 cm above the soil surface</tissue>
    </source>
</reference>
<dbReference type="AlphaFoldDB" id="A0A0A9HIC2"/>
<proteinExistence type="predicted"/>
<name>A0A0A9HIC2_ARUDO</name>
<organism evidence="1">
    <name type="scientific">Arundo donax</name>
    <name type="common">Giant reed</name>
    <name type="synonym">Donax arundinaceus</name>
    <dbReference type="NCBI Taxonomy" id="35708"/>
    <lineage>
        <taxon>Eukaryota</taxon>
        <taxon>Viridiplantae</taxon>
        <taxon>Streptophyta</taxon>
        <taxon>Embryophyta</taxon>
        <taxon>Tracheophyta</taxon>
        <taxon>Spermatophyta</taxon>
        <taxon>Magnoliopsida</taxon>
        <taxon>Liliopsida</taxon>
        <taxon>Poales</taxon>
        <taxon>Poaceae</taxon>
        <taxon>PACMAD clade</taxon>
        <taxon>Arundinoideae</taxon>
        <taxon>Arundineae</taxon>
        <taxon>Arundo</taxon>
    </lineage>
</organism>
<evidence type="ECO:0000313" key="1">
    <source>
        <dbReference type="EMBL" id="JAE32613.1"/>
    </source>
</evidence>